<evidence type="ECO:0000313" key="1">
    <source>
        <dbReference type="EMBL" id="AIK68355.1"/>
    </source>
</evidence>
<accession>A0A076YLW7</accession>
<dbReference type="RefSeq" id="YP_009099881.1">
    <property type="nucleotide sequence ID" value="NC_025429.1"/>
</dbReference>
<dbReference type="GeneID" id="22109691"/>
<sequence length="44" mass="5626">MSKRKEEMERWISETQMFQRIAKVPETPREELEKEWKEMKEKRK</sequence>
<dbReference type="Proteomes" id="UP000204140">
    <property type="component" value="Segment"/>
</dbReference>
<dbReference type="KEGG" id="vg:22109691"/>
<evidence type="ECO:0000313" key="2">
    <source>
        <dbReference type="Proteomes" id="UP000204140"/>
    </source>
</evidence>
<dbReference type="EMBL" id="KM199770">
    <property type="protein sequence ID" value="AIK68355.1"/>
    <property type="molecule type" value="Genomic_DNA"/>
</dbReference>
<keyword evidence="2" id="KW-1185">Reference proteome</keyword>
<gene>
    <name evidence="1" type="ORF">P10VF_142</name>
</gene>
<reference evidence="1 2" key="1">
    <citation type="submission" date="2014-07" db="EMBL/GenBank/DDBJ databases">
        <title>Isolation and characterization of Rhizobium leguminosarum phages from western Canadian soils and complete genome sequences of rhizobiophages vB_RleS_L338C and vB_RleM_P10VF.</title>
        <authorList>
            <person name="Restrepo-Cordoba M."/>
            <person name="Halmillawewa A.P."/>
            <person name="Perry B."/>
            <person name="Hynes M.F."/>
            <person name="Yost C.K."/>
        </authorList>
    </citation>
    <scope>NUCLEOTIDE SEQUENCE [LARGE SCALE GENOMIC DNA]</scope>
</reference>
<protein>
    <submittedName>
        <fullName evidence="1">Uncharacterized protein</fullName>
    </submittedName>
</protein>
<name>A0A076YLW7_9CAUD</name>
<organism evidence="1 2">
    <name type="scientific">Rhizobium phage vB_RleM_P10VF</name>
    <dbReference type="NCBI Taxonomy" id="1527770"/>
    <lineage>
        <taxon>Viruses</taxon>
        <taxon>Duplodnaviria</taxon>
        <taxon>Heunggongvirae</taxon>
        <taxon>Uroviricota</taxon>
        <taxon>Caudoviricetes</taxon>
        <taxon>Pootjesviridae</taxon>
        <taxon>Innesvirus</taxon>
        <taxon>Innesvirus P10VF</taxon>
    </lineage>
</organism>
<proteinExistence type="predicted"/>